<organism evidence="3 4">
    <name type="scientific">Maritalea porphyrae</name>
    <dbReference type="NCBI Taxonomy" id="880732"/>
    <lineage>
        <taxon>Bacteria</taxon>
        <taxon>Pseudomonadati</taxon>
        <taxon>Pseudomonadota</taxon>
        <taxon>Alphaproteobacteria</taxon>
        <taxon>Hyphomicrobiales</taxon>
        <taxon>Devosiaceae</taxon>
        <taxon>Maritalea</taxon>
    </lineage>
</organism>
<comment type="caution">
    <text evidence="3">The sequence shown here is derived from an EMBL/GenBank/DDBJ whole genome shotgun (WGS) entry which is preliminary data.</text>
</comment>
<dbReference type="EMBL" id="BSNI01000002">
    <property type="protein sequence ID" value="GLQ17384.1"/>
    <property type="molecule type" value="Genomic_DNA"/>
</dbReference>
<dbReference type="Pfam" id="PF07848">
    <property type="entry name" value="PaaX"/>
    <property type="match status" value="1"/>
</dbReference>
<feature type="domain" description="Transcriptional repressor PaaX-like C-terminal" evidence="2">
    <location>
        <begin position="184"/>
        <end position="272"/>
    </location>
</feature>
<gene>
    <name evidence="3" type="primary">paaX</name>
    <name evidence="3" type="ORF">GCM10007879_16330</name>
</gene>
<keyword evidence="4" id="KW-1185">Reference proteome</keyword>
<dbReference type="InterPro" id="IPR013225">
    <property type="entry name" value="PaaX_C"/>
</dbReference>
<dbReference type="Proteomes" id="UP001161405">
    <property type="component" value="Unassembled WGS sequence"/>
</dbReference>
<proteinExistence type="predicted"/>
<dbReference type="Gene3D" id="1.10.10.10">
    <property type="entry name" value="Winged helix-like DNA-binding domain superfamily/Winged helix DNA-binding domain"/>
    <property type="match status" value="1"/>
</dbReference>
<evidence type="ECO:0000259" key="1">
    <source>
        <dbReference type="Pfam" id="PF07848"/>
    </source>
</evidence>
<dbReference type="Pfam" id="PF08223">
    <property type="entry name" value="PaaX_C"/>
    <property type="match status" value="1"/>
</dbReference>
<accession>A0ABQ5USP6</accession>
<evidence type="ECO:0000259" key="2">
    <source>
        <dbReference type="Pfam" id="PF08223"/>
    </source>
</evidence>
<evidence type="ECO:0000313" key="4">
    <source>
        <dbReference type="Proteomes" id="UP001161405"/>
    </source>
</evidence>
<sequence>MSTANPLIQPLIDHLHSDGRLRVWSVVITIFGDAIQPHGGTVAMSDLQTILGTMNVESGALRTAMSRLAKEGWVTREKQGRNSFYQLSKAGLKSFIPATQKIYKAEFSPDPQSLIIAIGPDVIGHARETQNALLDAFGGLQLRNGVALFADPSEKVRKQLADADMIQIESQIDALPEWVVEKLDLQSLADDYLSLIERFAPLVETRSKLETLSALEALCVRTLLIHDWRRLILKQPALPKHLLPIDWPGAPCHALVRDLYLSLLEQSQNWWDAEPKKAAQAELMRRFKS</sequence>
<dbReference type="SUPFAM" id="SSF46785">
    <property type="entry name" value="Winged helix' DNA-binding domain"/>
    <property type="match status" value="1"/>
</dbReference>
<protein>
    <submittedName>
        <fullName evidence="3">Phenylacetic acid degradation operon negative regulatory protein</fullName>
    </submittedName>
</protein>
<dbReference type="PIRSF" id="PIRSF020623">
    <property type="entry name" value="PaaX"/>
    <property type="match status" value="1"/>
</dbReference>
<feature type="domain" description="Transcriptional repressor PaaX-like N-terminal" evidence="1">
    <location>
        <begin position="24"/>
        <end position="90"/>
    </location>
</feature>
<reference evidence="3" key="1">
    <citation type="journal article" date="2014" name="Int. J. Syst. Evol. Microbiol.">
        <title>Complete genome of a new Firmicutes species belonging to the dominant human colonic microbiota ('Ruminococcus bicirculans') reveals two chromosomes and a selective capacity to utilize plant glucans.</title>
        <authorList>
            <consortium name="NISC Comparative Sequencing Program"/>
            <person name="Wegmann U."/>
            <person name="Louis P."/>
            <person name="Goesmann A."/>
            <person name="Henrissat B."/>
            <person name="Duncan S.H."/>
            <person name="Flint H.J."/>
        </authorList>
    </citation>
    <scope>NUCLEOTIDE SEQUENCE</scope>
    <source>
        <strain evidence="3">NBRC 107169</strain>
    </source>
</reference>
<evidence type="ECO:0000313" key="3">
    <source>
        <dbReference type="EMBL" id="GLQ17384.1"/>
    </source>
</evidence>
<dbReference type="RefSeq" id="WP_284363505.1">
    <property type="nucleotide sequence ID" value="NZ_BSNI01000002.1"/>
</dbReference>
<dbReference type="InterPro" id="IPR036388">
    <property type="entry name" value="WH-like_DNA-bd_sf"/>
</dbReference>
<dbReference type="Gene3D" id="1.20.58.1460">
    <property type="match status" value="1"/>
</dbReference>
<name>A0ABQ5USP6_9HYPH</name>
<dbReference type="InterPro" id="IPR012906">
    <property type="entry name" value="PaaX-like_N"/>
</dbReference>
<reference evidence="3" key="2">
    <citation type="submission" date="2023-01" db="EMBL/GenBank/DDBJ databases">
        <title>Draft genome sequence of Maritalea porphyrae strain NBRC 107169.</title>
        <authorList>
            <person name="Sun Q."/>
            <person name="Mori K."/>
        </authorList>
    </citation>
    <scope>NUCLEOTIDE SEQUENCE</scope>
    <source>
        <strain evidence="3">NBRC 107169</strain>
    </source>
</reference>
<dbReference type="InterPro" id="IPR011965">
    <property type="entry name" value="PaaX_trns_reg"/>
</dbReference>
<dbReference type="PANTHER" id="PTHR30319">
    <property type="entry name" value="PHENYLACETIC ACID REGULATOR-RELATED TRANSCRIPTIONAL REPRESSOR"/>
    <property type="match status" value="1"/>
</dbReference>
<dbReference type="PANTHER" id="PTHR30319:SF1">
    <property type="entry name" value="TRANSCRIPTIONAL REPRESSOR PAAX"/>
    <property type="match status" value="1"/>
</dbReference>
<dbReference type="InterPro" id="IPR036390">
    <property type="entry name" value="WH_DNA-bd_sf"/>
</dbReference>